<dbReference type="PANTHER" id="PTHR30543">
    <property type="entry name" value="CHROMATE REDUCTASE"/>
    <property type="match status" value="1"/>
</dbReference>
<keyword evidence="1" id="KW-0288">FMN</keyword>
<name>A0A0U1QTJ7_YERP3</name>
<keyword evidence="1" id="KW-0285">Flavoprotein</keyword>
<feature type="domain" description="NADPH-dependent FMN reductase-like" evidence="2">
    <location>
        <begin position="2"/>
        <end position="143"/>
    </location>
</feature>
<dbReference type="Pfam" id="PF03358">
    <property type="entry name" value="FMN_red"/>
    <property type="match status" value="1"/>
</dbReference>
<organism evidence="3 4">
    <name type="scientific">Yersinia pseudotuberculosis serotype O:1b (strain IP 31758)</name>
    <dbReference type="NCBI Taxonomy" id="349747"/>
    <lineage>
        <taxon>Bacteria</taxon>
        <taxon>Pseudomonadati</taxon>
        <taxon>Pseudomonadota</taxon>
        <taxon>Gammaproteobacteria</taxon>
        <taxon>Enterobacterales</taxon>
        <taxon>Yersiniaceae</taxon>
        <taxon>Yersinia</taxon>
    </lineage>
</organism>
<dbReference type="HOGENOM" id="CLU_055322_1_0_6"/>
<evidence type="ECO:0000313" key="4">
    <source>
        <dbReference type="Proteomes" id="UP000002412"/>
    </source>
</evidence>
<dbReference type="Proteomes" id="UP000002412">
    <property type="component" value="Plasmid p_153kb"/>
</dbReference>
<dbReference type="GO" id="GO:0010181">
    <property type="term" value="F:FMN binding"/>
    <property type="evidence" value="ECO:0007669"/>
    <property type="project" value="TreeGrafter"/>
</dbReference>
<proteinExistence type="predicted"/>
<evidence type="ECO:0000259" key="2">
    <source>
        <dbReference type="Pfam" id="PF03358"/>
    </source>
</evidence>
<protein>
    <submittedName>
        <fullName evidence="3">Putative oxidoreductase</fullName>
    </submittedName>
</protein>
<keyword evidence="3" id="KW-0614">Plasmid</keyword>
<dbReference type="GO" id="GO:0016491">
    <property type="term" value="F:oxidoreductase activity"/>
    <property type="evidence" value="ECO:0007669"/>
    <property type="project" value="InterPro"/>
</dbReference>
<sequence>MIVSCSSRENNQSSKVAATINGLLYETDNEAQIKIIDLEKIKHQEWSNACWGEDIPCDYWRQSSKILAESEGIIFIVPEWHGMIPPSLCNLLILAERNELAHKPALIVSISSGSGGAYPVAQLKGFSSKNNRLCYIPDHVILRHINSKDLTQQNDDRERLLYSLNVLKAYMPALTSVRNSGVLDYENWPYGM</sequence>
<dbReference type="EMBL" id="CP000719">
    <property type="protein sequence ID" value="ABS45706.1"/>
    <property type="molecule type" value="Genomic_DNA"/>
</dbReference>
<gene>
    <name evidence="3" type="ordered locus">YpsIP31758_B0067</name>
</gene>
<reference evidence="3 4" key="1">
    <citation type="journal article" date="2007" name="PLoS Genet.">
        <title>The complete genome sequence of Yersinia pseudotuberculosis IP31758, the causative agent of Far East scarlet-like fever.</title>
        <authorList>
            <person name="Eppinger M."/>
            <person name="Rosovitz M.J."/>
            <person name="Fricke W.F."/>
            <person name="Rasko D.A."/>
            <person name="Kokorina G."/>
            <person name="Fayolle C."/>
            <person name="Lindler L.E."/>
            <person name="Carniel E."/>
            <person name="Ravel J."/>
        </authorList>
    </citation>
    <scope>NUCLEOTIDE SEQUENCE [LARGE SCALE GENOMIC DNA]</scope>
    <source>
        <strain evidence="3 4">IP 31758</strain>
        <plasmid evidence="4">Plasmid plasmid_153kb</plasmid>
    </source>
</reference>
<dbReference type="SUPFAM" id="SSF52218">
    <property type="entry name" value="Flavoproteins"/>
    <property type="match status" value="1"/>
</dbReference>
<dbReference type="InterPro" id="IPR029039">
    <property type="entry name" value="Flavoprotein-like_sf"/>
</dbReference>
<accession>A0A0U1QTJ7</accession>
<evidence type="ECO:0000313" key="3">
    <source>
        <dbReference type="EMBL" id="ABS45706.1"/>
    </source>
</evidence>
<dbReference type="PANTHER" id="PTHR30543:SF31">
    <property type="entry name" value="NADPH-DEPENDENT AZOREDUCTASE AZR"/>
    <property type="match status" value="1"/>
</dbReference>
<dbReference type="AlphaFoldDB" id="A0A0U1QTJ7"/>
<dbReference type="InterPro" id="IPR050712">
    <property type="entry name" value="NAD(P)H-dep_reductase"/>
</dbReference>
<dbReference type="InterPro" id="IPR005025">
    <property type="entry name" value="FMN_Rdtase-like_dom"/>
</dbReference>
<dbReference type="Gene3D" id="3.40.50.360">
    <property type="match status" value="1"/>
</dbReference>
<dbReference type="KEGG" id="ypi:YpsIP31758_B0067"/>
<geneLocation type="plasmid" evidence="4">
    <name>plasmid_153kb</name>
</geneLocation>
<dbReference type="GO" id="GO:0005829">
    <property type="term" value="C:cytosol"/>
    <property type="evidence" value="ECO:0007669"/>
    <property type="project" value="TreeGrafter"/>
</dbReference>
<evidence type="ECO:0000256" key="1">
    <source>
        <dbReference type="ARBA" id="ARBA00022643"/>
    </source>
</evidence>